<dbReference type="InterPro" id="IPR007560">
    <property type="entry name" value="Restrct_endonuc_IV_Mrr"/>
</dbReference>
<evidence type="ECO:0000313" key="2">
    <source>
        <dbReference type="EMBL" id="CAG8804562.1"/>
    </source>
</evidence>
<organism evidence="2 3">
    <name type="scientific">Cetraspora pellucida</name>
    <dbReference type="NCBI Taxonomy" id="1433469"/>
    <lineage>
        <taxon>Eukaryota</taxon>
        <taxon>Fungi</taxon>
        <taxon>Fungi incertae sedis</taxon>
        <taxon>Mucoromycota</taxon>
        <taxon>Glomeromycotina</taxon>
        <taxon>Glomeromycetes</taxon>
        <taxon>Diversisporales</taxon>
        <taxon>Gigasporaceae</taxon>
        <taxon>Cetraspora</taxon>
    </lineage>
</organism>
<reference evidence="2" key="1">
    <citation type="submission" date="2021-06" db="EMBL/GenBank/DDBJ databases">
        <authorList>
            <person name="Kallberg Y."/>
            <person name="Tangrot J."/>
            <person name="Rosling A."/>
        </authorList>
    </citation>
    <scope>NUCLEOTIDE SEQUENCE</scope>
    <source>
        <strain evidence="2">FL966</strain>
    </source>
</reference>
<accession>A0A9N9JZK7</accession>
<dbReference type="GO" id="GO:0004519">
    <property type="term" value="F:endonuclease activity"/>
    <property type="evidence" value="ECO:0007669"/>
    <property type="project" value="InterPro"/>
</dbReference>
<dbReference type="GO" id="GO:0006302">
    <property type="term" value="P:double-strand break repair"/>
    <property type="evidence" value="ECO:0007669"/>
    <property type="project" value="UniProtKB-ARBA"/>
</dbReference>
<dbReference type="EMBL" id="CAJVQA010033503">
    <property type="protein sequence ID" value="CAG8804562.1"/>
    <property type="molecule type" value="Genomic_DNA"/>
</dbReference>
<gene>
    <name evidence="2" type="ORF">CPELLU_LOCUS18010</name>
</gene>
<dbReference type="InterPro" id="IPR011335">
    <property type="entry name" value="Restrct_endonuc-II-like"/>
</dbReference>
<dbReference type="OrthoDB" id="2431093at2759"/>
<dbReference type="GO" id="GO:0009307">
    <property type="term" value="P:DNA restriction-modification system"/>
    <property type="evidence" value="ECO:0007669"/>
    <property type="project" value="InterPro"/>
</dbReference>
<sequence>MYFEIEEFVRIKGESSYALGRRFELFCCELLARYFEELGAIVTHTGASSDGGRDIIVDMDGYRFVVQCREEADAFLTVVRRGNFDFGILVGVLEQKIAKGAYDAADESGGDIIVTLYTRMCQDIKRLIAGRLTEQIRILENRNRLFILNYNLIYYSFSVT</sequence>
<dbReference type="SUPFAM" id="SSF52980">
    <property type="entry name" value="Restriction endonuclease-like"/>
    <property type="match status" value="1"/>
</dbReference>
<evidence type="ECO:0000259" key="1">
    <source>
        <dbReference type="Pfam" id="PF04471"/>
    </source>
</evidence>
<dbReference type="GO" id="GO:0003677">
    <property type="term" value="F:DNA binding"/>
    <property type="evidence" value="ECO:0007669"/>
    <property type="project" value="InterPro"/>
</dbReference>
<feature type="non-terminal residue" evidence="2">
    <location>
        <position position="1"/>
    </location>
</feature>
<protein>
    <submittedName>
        <fullName evidence="2">9281_t:CDS:1</fullName>
    </submittedName>
</protein>
<dbReference type="Proteomes" id="UP000789759">
    <property type="component" value="Unassembled WGS sequence"/>
</dbReference>
<proteinExistence type="predicted"/>
<comment type="caution">
    <text evidence="2">The sequence shown here is derived from an EMBL/GenBank/DDBJ whole genome shotgun (WGS) entry which is preliminary data.</text>
</comment>
<name>A0A9N9JZK7_9GLOM</name>
<evidence type="ECO:0000313" key="3">
    <source>
        <dbReference type="Proteomes" id="UP000789759"/>
    </source>
</evidence>
<dbReference type="AlphaFoldDB" id="A0A9N9JZK7"/>
<dbReference type="Pfam" id="PF04471">
    <property type="entry name" value="Mrr_cat"/>
    <property type="match status" value="1"/>
</dbReference>
<dbReference type="Gene3D" id="3.40.1350.10">
    <property type="match status" value="1"/>
</dbReference>
<feature type="domain" description="Restriction endonuclease type IV Mrr" evidence="1">
    <location>
        <begin position="29"/>
        <end position="78"/>
    </location>
</feature>
<dbReference type="InterPro" id="IPR011856">
    <property type="entry name" value="tRNA_endonuc-like_dom_sf"/>
</dbReference>
<keyword evidence="3" id="KW-1185">Reference proteome</keyword>